<keyword evidence="2" id="KW-1185">Reference proteome</keyword>
<dbReference type="Gene3D" id="3.55.50.30">
    <property type="match status" value="1"/>
</dbReference>
<name>A0ABX9C880_9BURK</name>
<sequence>MRQIVLTRNESAVVDNGLITMSEKTPQSIEHQLSWRQGKLVLDQMTLAQAASEFNRYNKKKIIINDPLAAQIRIGGSFNVDNVDGFVRLLQSGFGLTAQETGNEIKIGVAHTG</sequence>
<accession>A0ABX9C880</accession>
<dbReference type="Proteomes" id="UP000248631">
    <property type="component" value="Unassembled WGS sequence"/>
</dbReference>
<evidence type="ECO:0000313" key="2">
    <source>
        <dbReference type="Proteomes" id="UP000248631"/>
    </source>
</evidence>
<protein>
    <submittedName>
        <fullName evidence="1">Uncharacterized protein</fullName>
    </submittedName>
</protein>
<organism evidence="1 2">
    <name type="scientific">Herbaspirillum rubrisubalbicans</name>
    <dbReference type="NCBI Taxonomy" id="80842"/>
    <lineage>
        <taxon>Bacteria</taxon>
        <taxon>Pseudomonadati</taxon>
        <taxon>Pseudomonadota</taxon>
        <taxon>Betaproteobacteria</taxon>
        <taxon>Burkholderiales</taxon>
        <taxon>Oxalobacteraceae</taxon>
        <taxon>Herbaspirillum</taxon>
    </lineage>
</organism>
<proteinExistence type="predicted"/>
<comment type="caution">
    <text evidence="1">The sequence shown here is derived from an EMBL/GenBank/DDBJ whole genome shotgun (WGS) entry which is preliminary data.</text>
</comment>
<evidence type="ECO:0000313" key="1">
    <source>
        <dbReference type="EMBL" id="RAM67067.1"/>
    </source>
</evidence>
<dbReference type="EMBL" id="JUGD01000001">
    <property type="protein sequence ID" value="RAM67067.1"/>
    <property type="molecule type" value="Genomic_DNA"/>
</dbReference>
<reference evidence="1 2" key="1">
    <citation type="submission" date="2014-12" db="EMBL/GenBank/DDBJ databases">
        <title>Complete genome sequence of Herbaspirillum rubrisubalbicans Os38.</title>
        <authorList>
            <person name="Chen M."/>
            <person name="An Q."/>
        </authorList>
    </citation>
    <scope>NUCLEOTIDE SEQUENCE [LARGE SCALE GENOMIC DNA]</scope>
    <source>
        <strain evidence="1 2">Os38</strain>
    </source>
</reference>
<gene>
    <name evidence="1" type="ORF">RB24_01830</name>
</gene>